<protein>
    <submittedName>
        <fullName evidence="1">Uncharacterized protein</fullName>
    </submittedName>
</protein>
<proteinExistence type="predicted"/>
<evidence type="ECO:0000313" key="1">
    <source>
        <dbReference type="EMBL" id="MFD0793293.1"/>
    </source>
</evidence>
<name>A0ABW3AQH1_9SPHI</name>
<evidence type="ECO:0000313" key="2">
    <source>
        <dbReference type="Proteomes" id="UP001597010"/>
    </source>
</evidence>
<reference evidence="2" key="1">
    <citation type="journal article" date="2019" name="Int. J. Syst. Evol. Microbiol.">
        <title>The Global Catalogue of Microorganisms (GCM) 10K type strain sequencing project: providing services to taxonomists for standard genome sequencing and annotation.</title>
        <authorList>
            <consortium name="The Broad Institute Genomics Platform"/>
            <consortium name="The Broad Institute Genome Sequencing Center for Infectious Disease"/>
            <person name="Wu L."/>
            <person name="Ma J."/>
        </authorList>
    </citation>
    <scope>NUCLEOTIDE SEQUENCE [LARGE SCALE GENOMIC DNA]</scope>
    <source>
        <strain evidence="2">CCUG 61484</strain>
    </source>
</reference>
<accession>A0ABW3AQH1</accession>
<dbReference type="Proteomes" id="UP001597010">
    <property type="component" value="Unassembled WGS sequence"/>
</dbReference>
<keyword evidence="2" id="KW-1185">Reference proteome</keyword>
<comment type="caution">
    <text evidence="1">The sequence shown here is derived from an EMBL/GenBank/DDBJ whole genome shotgun (WGS) entry which is preliminary data.</text>
</comment>
<dbReference type="RefSeq" id="WP_377112885.1">
    <property type="nucleotide sequence ID" value="NZ_JBHTHZ010000003.1"/>
</dbReference>
<organism evidence="1 2">
    <name type="scientific">Mucilaginibacter litoreus</name>
    <dbReference type="NCBI Taxonomy" id="1048221"/>
    <lineage>
        <taxon>Bacteria</taxon>
        <taxon>Pseudomonadati</taxon>
        <taxon>Bacteroidota</taxon>
        <taxon>Sphingobacteriia</taxon>
        <taxon>Sphingobacteriales</taxon>
        <taxon>Sphingobacteriaceae</taxon>
        <taxon>Mucilaginibacter</taxon>
    </lineage>
</organism>
<sequence>MNAYQQKWIDVLNGANLKGWEITANGDDINVEMPHVTDLKLIRDNLPATLAAIALDIGLPAERLRFNFHNGYENFEYILNPDENDLNNA</sequence>
<gene>
    <name evidence="1" type="ORF">ACFQZX_06660</name>
</gene>
<dbReference type="EMBL" id="JBHTHZ010000003">
    <property type="protein sequence ID" value="MFD0793293.1"/>
    <property type="molecule type" value="Genomic_DNA"/>
</dbReference>